<dbReference type="RefSeq" id="WP_115434236.1">
    <property type="nucleotide sequence ID" value="NZ_CP031337.1"/>
</dbReference>
<protein>
    <submittedName>
        <fullName evidence="2">DUF484 family protein</fullName>
    </submittedName>
</protein>
<reference evidence="2 3" key="1">
    <citation type="submission" date="2018-07" db="EMBL/GenBank/DDBJ databases">
        <title>Crenobacter cavernae sp. nov., isolated from a karst cave.</title>
        <authorList>
            <person name="Zhu H."/>
        </authorList>
    </citation>
    <scope>NUCLEOTIDE SEQUENCE [LARGE SCALE GENOMIC DNA]</scope>
    <source>
        <strain evidence="2 3">K1W11S-77</strain>
    </source>
</reference>
<dbReference type="Proteomes" id="UP000254537">
    <property type="component" value="Chromosome"/>
</dbReference>
<feature type="coiled-coil region" evidence="1">
    <location>
        <begin position="35"/>
        <end position="62"/>
    </location>
</feature>
<dbReference type="OrthoDB" id="8525200at2"/>
<evidence type="ECO:0000256" key="1">
    <source>
        <dbReference type="SAM" id="Coils"/>
    </source>
</evidence>
<gene>
    <name evidence="2" type="ORF">DWG20_13185</name>
</gene>
<dbReference type="InterPro" id="IPR007435">
    <property type="entry name" value="DUF484"/>
</dbReference>
<dbReference type="PANTHER" id="PTHR38765:SF1">
    <property type="entry name" value="DUF484 DOMAIN-CONTAINING PROTEIN"/>
    <property type="match status" value="1"/>
</dbReference>
<keyword evidence="1" id="KW-0175">Coiled coil</keyword>
<evidence type="ECO:0000313" key="2">
    <source>
        <dbReference type="EMBL" id="AXK40308.1"/>
    </source>
</evidence>
<dbReference type="Pfam" id="PF04340">
    <property type="entry name" value="DUF484"/>
    <property type="match status" value="1"/>
</dbReference>
<dbReference type="InterPro" id="IPR029016">
    <property type="entry name" value="GAF-like_dom_sf"/>
</dbReference>
<organism evidence="2 3">
    <name type="scientific">Crenobacter cavernae</name>
    <dbReference type="NCBI Taxonomy" id="2290923"/>
    <lineage>
        <taxon>Bacteria</taxon>
        <taxon>Pseudomonadati</taxon>
        <taxon>Pseudomonadota</taxon>
        <taxon>Betaproteobacteria</taxon>
        <taxon>Neisseriales</taxon>
        <taxon>Neisseriaceae</taxon>
        <taxon>Crenobacter</taxon>
    </lineage>
</organism>
<proteinExistence type="predicted"/>
<dbReference type="AlphaFoldDB" id="A0A345Y8Q6"/>
<sequence>MHSDEVLAFLEADPAFLKIHAERFGLKPSAERVVVPLAERQLLELRDQKRNLESRLTQLMAHGDANDRIIVRTHRLSLALLAEDELEAMVAAMLSAFSDAFGLDRVAIRLWHPAAEAAPALYNSREAVRQLARNLAAPYCGPYANDEVLGWFPAQPVLQSFAQLPLREPGREPFGLMVLASDDAERFAFSMHTQYLARIGELVSTALIRVLAG</sequence>
<evidence type="ECO:0000313" key="3">
    <source>
        <dbReference type="Proteomes" id="UP000254537"/>
    </source>
</evidence>
<dbReference type="Gene3D" id="3.30.450.40">
    <property type="match status" value="1"/>
</dbReference>
<accession>A0A345Y8Q6</accession>
<dbReference type="EMBL" id="CP031337">
    <property type="protein sequence ID" value="AXK40308.1"/>
    <property type="molecule type" value="Genomic_DNA"/>
</dbReference>
<dbReference type="PANTHER" id="PTHR38765">
    <property type="entry name" value="DUF484 DOMAIN-CONTAINING PROTEIN"/>
    <property type="match status" value="1"/>
</dbReference>
<dbReference type="KEGG" id="ccah:DWG20_13185"/>
<name>A0A345Y8Q6_9NEIS</name>